<evidence type="ECO:0000313" key="2">
    <source>
        <dbReference type="Proteomes" id="UP000053707"/>
    </source>
</evidence>
<dbReference type="GeneID" id="27917373"/>
<accession>A0A101A1G7</accession>
<gene>
    <name evidence="1" type="ORF">AU192_22410</name>
</gene>
<name>A0A101A1G7_9MYCO</name>
<dbReference type="RefSeq" id="WP_064399280.1">
    <property type="nucleotide sequence ID" value="NZ_LQIR01000045.1"/>
</dbReference>
<organism evidence="1 2">
    <name type="scientific">Mycobacterium lehmannii</name>
    <dbReference type="NCBI Taxonomy" id="2048550"/>
    <lineage>
        <taxon>Bacteria</taxon>
        <taxon>Bacillati</taxon>
        <taxon>Actinomycetota</taxon>
        <taxon>Actinomycetes</taxon>
        <taxon>Mycobacteriales</taxon>
        <taxon>Mycobacteriaceae</taxon>
        <taxon>Mycobacterium</taxon>
    </lineage>
</organism>
<proteinExistence type="predicted"/>
<dbReference type="Proteomes" id="UP000053707">
    <property type="component" value="Unassembled WGS sequence"/>
</dbReference>
<comment type="caution">
    <text evidence="1">The sequence shown here is derived from an EMBL/GenBank/DDBJ whole genome shotgun (WGS) entry which is preliminary data.</text>
</comment>
<sequence>MSTLLALLVLVFPVAVAAAFAWAASRSGYLRLHRDQFRMAAPMAGRVFEDDRDLLRLERDIDAIRTRFERHPVWPSSGALGERR</sequence>
<dbReference type="EMBL" id="LQIR01000045">
    <property type="protein sequence ID" value="KUI10776.1"/>
    <property type="molecule type" value="Genomic_DNA"/>
</dbReference>
<reference evidence="1 2" key="1">
    <citation type="submission" date="2016-01" db="EMBL/GenBank/DDBJ databases">
        <authorList>
            <consortium name="TB Trials Study Group"/>
            <person name="Sutton G."/>
            <person name="Brinkac L."/>
            <person name="Sanka R."/>
            <person name="Adams M."/>
            <person name="Lau E.L."/>
            <person name="Macaden R."/>
            <person name="Grewal H.M.S."/>
        </authorList>
    </citation>
    <scope>NUCLEOTIDE SEQUENCE [LARGE SCALE GENOMIC DNA]</scope>
    <source>
        <strain evidence="1 2">IS-1744</strain>
    </source>
</reference>
<keyword evidence="2" id="KW-1185">Reference proteome</keyword>
<dbReference type="AlphaFoldDB" id="A0A101A1G7"/>
<evidence type="ECO:0000313" key="1">
    <source>
        <dbReference type="EMBL" id="KUI10776.1"/>
    </source>
</evidence>
<protein>
    <submittedName>
        <fullName evidence="1">Uncharacterized protein</fullName>
    </submittedName>
</protein>